<dbReference type="AlphaFoldDB" id="A0A167IPJ8"/>
<evidence type="ECO:0000313" key="1">
    <source>
        <dbReference type="EMBL" id="KZN59795.1"/>
    </source>
</evidence>
<accession>A0A167IPJ8</accession>
<dbReference type="RefSeq" id="WP_063369451.1">
    <property type="nucleotide sequence ID" value="NZ_AUYC01000051.1"/>
</dbReference>
<protein>
    <submittedName>
        <fullName evidence="1">Uncharacterized protein</fullName>
    </submittedName>
</protein>
<dbReference type="EMBL" id="AUYC01000051">
    <property type="protein sequence ID" value="KZN59795.1"/>
    <property type="molecule type" value="Genomic_DNA"/>
</dbReference>
<sequence>MSNNNVDFAYAVIHNIDNATEDFKAKPEILMAKFELEDDAKAKLREIGLAWSNGQTEAVAQGWQEFASEFIGPELTASMRW</sequence>
<proteinExistence type="predicted"/>
<evidence type="ECO:0000313" key="2">
    <source>
        <dbReference type="Proteomes" id="UP000076486"/>
    </source>
</evidence>
<dbReference type="Proteomes" id="UP000076486">
    <property type="component" value="Unassembled WGS sequence"/>
</dbReference>
<comment type="caution">
    <text evidence="1">The sequence shown here is derived from an EMBL/GenBank/DDBJ whole genome shotgun (WGS) entry which is preliminary data.</text>
</comment>
<gene>
    <name evidence="1" type="ORF">N473_02465</name>
</gene>
<dbReference type="PATRIC" id="fig|1365248.3.peg.4236"/>
<reference evidence="1 2" key="1">
    <citation type="submission" date="2013-07" db="EMBL/GenBank/DDBJ databases">
        <title>Comparative Genomic and Metabolomic Analysis of Twelve Strains of Pseudoalteromonas luteoviolacea.</title>
        <authorList>
            <person name="Vynne N.G."/>
            <person name="Mansson M."/>
            <person name="Gram L."/>
        </authorList>
    </citation>
    <scope>NUCLEOTIDE SEQUENCE [LARGE SCALE GENOMIC DNA]</scope>
    <source>
        <strain evidence="1 2">CPMOR-1</strain>
    </source>
</reference>
<name>A0A167IPJ8_9GAMM</name>
<organism evidence="1 2">
    <name type="scientific">Pseudoalteromonas luteoviolacea CPMOR-1</name>
    <dbReference type="NCBI Taxonomy" id="1365248"/>
    <lineage>
        <taxon>Bacteria</taxon>
        <taxon>Pseudomonadati</taxon>
        <taxon>Pseudomonadota</taxon>
        <taxon>Gammaproteobacteria</taxon>
        <taxon>Alteromonadales</taxon>
        <taxon>Pseudoalteromonadaceae</taxon>
        <taxon>Pseudoalteromonas</taxon>
    </lineage>
</organism>